<dbReference type="eggNOG" id="COG1846">
    <property type="taxonomic scope" value="Bacteria"/>
</dbReference>
<keyword evidence="3" id="KW-1185">Reference proteome</keyword>
<sequence length="151" mass="16112">MTGPVPLARLFAIAYRTLIDGLHRRLVERGWTGVRVNYGFVLLAARRGGLRGADIAALLGVSKQAASKLVDAMCDDGYVAREPDPGDERAKQIVLTDRGLALLAAVEEIYAELESEWAAVLGAGAVETLRADLTTALEHSHGGRLPVITPP</sequence>
<dbReference type="STRING" id="479431.Namu_5097"/>
<reference evidence="2 3" key="2">
    <citation type="journal article" date="2010" name="Stand. Genomic Sci.">
        <title>Complete genome sequence of Nakamurella multipartita type strain (Y-104).</title>
        <authorList>
            <person name="Tice H."/>
            <person name="Mayilraj S."/>
            <person name="Sims D."/>
            <person name="Lapidus A."/>
            <person name="Nolan M."/>
            <person name="Lucas S."/>
            <person name="Glavina Del Rio T."/>
            <person name="Copeland A."/>
            <person name="Cheng J.F."/>
            <person name="Meincke L."/>
            <person name="Bruce D."/>
            <person name="Goodwin L."/>
            <person name="Pitluck S."/>
            <person name="Ivanova N."/>
            <person name="Mavromatis K."/>
            <person name="Ovchinnikova G."/>
            <person name="Pati A."/>
            <person name="Chen A."/>
            <person name="Palaniappan K."/>
            <person name="Land M."/>
            <person name="Hauser L."/>
            <person name="Chang Y.J."/>
            <person name="Jeffries C.D."/>
            <person name="Detter J.C."/>
            <person name="Brettin T."/>
            <person name="Rohde M."/>
            <person name="Goker M."/>
            <person name="Bristow J."/>
            <person name="Eisen J.A."/>
            <person name="Markowitz V."/>
            <person name="Hugenholtz P."/>
            <person name="Kyrpides N.C."/>
            <person name="Klenk H.P."/>
            <person name="Chen F."/>
        </authorList>
    </citation>
    <scope>NUCLEOTIDE SEQUENCE [LARGE SCALE GENOMIC DNA]</scope>
    <source>
        <strain evidence="3">ATCC 700099 / DSM 44233 / CIP 104796 / JCM 9543 / NBRC 105858 / Y-104</strain>
    </source>
</reference>
<dbReference type="SUPFAM" id="SSF46785">
    <property type="entry name" value="Winged helix' DNA-binding domain"/>
    <property type="match status" value="1"/>
</dbReference>
<organism evidence="2 3">
    <name type="scientific">Nakamurella multipartita (strain ATCC 700099 / DSM 44233 / CIP 104796 / JCM 9543 / NBRC 105858 / Y-104)</name>
    <name type="common">Microsphaera multipartita</name>
    <dbReference type="NCBI Taxonomy" id="479431"/>
    <lineage>
        <taxon>Bacteria</taxon>
        <taxon>Bacillati</taxon>
        <taxon>Actinomycetota</taxon>
        <taxon>Actinomycetes</taxon>
        <taxon>Nakamurellales</taxon>
        <taxon>Nakamurellaceae</taxon>
        <taxon>Nakamurella</taxon>
    </lineage>
</organism>
<dbReference type="InterPro" id="IPR036388">
    <property type="entry name" value="WH-like_DNA-bd_sf"/>
</dbReference>
<dbReference type="PANTHER" id="PTHR33164">
    <property type="entry name" value="TRANSCRIPTIONAL REGULATOR, MARR FAMILY"/>
    <property type="match status" value="1"/>
</dbReference>
<feature type="domain" description="HTH marR-type" evidence="1">
    <location>
        <begin position="4"/>
        <end position="138"/>
    </location>
</feature>
<dbReference type="HOGENOM" id="CLU_083287_7_1_11"/>
<name>C8XB75_NAKMY</name>
<reference evidence="3" key="1">
    <citation type="submission" date="2009-09" db="EMBL/GenBank/DDBJ databases">
        <title>The complete genome of Nakamurella multipartita DSM 44233.</title>
        <authorList>
            <consortium name="US DOE Joint Genome Institute (JGI-PGF)"/>
            <person name="Lucas S."/>
            <person name="Copeland A."/>
            <person name="Lapidus A."/>
            <person name="Glavina del Rio T."/>
            <person name="Dalin E."/>
            <person name="Tice H."/>
            <person name="Bruce D."/>
            <person name="Goodwin L."/>
            <person name="Pitluck S."/>
            <person name="Kyrpides N."/>
            <person name="Mavromatis K."/>
            <person name="Ivanova N."/>
            <person name="Ovchinnikova G."/>
            <person name="Sims D."/>
            <person name="Meincke L."/>
            <person name="Brettin T."/>
            <person name="Detter J.C."/>
            <person name="Han C."/>
            <person name="Larimer F."/>
            <person name="Land M."/>
            <person name="Hauser L."/>
            <person name="Markowitz V."/>
            <person name="Cheng J.-F."/>
            <person name="Hugenholtz P."/>
            <person name="Woyke T."/>
            <person name="Wu D."/>
            <person name="Klenk H.-P."/>
            <person name="Eisen J.A."/>
        </authorList>
    </citation>
    <scope>NUCLEOTIDE SEQUENCE [LARGE SCALE GENOMIC DNA]</scope>
    <source>
        <strain evidence="3">ATCC 700099 / DSM 44233 / CIP 104796 / JCM 9543 / NBRC 105858 / Y-104</strain>
    </source>
</reference>
<dbReference type="GO" id="GO:0006950">
    <property type="term" value="P:response to stress"/>
    <property type="evidence" value="ECO:0007669"/>
    <property type="project" value="TreeGrafter"/>
</dbReference>
<evidence type="ECO:0000259" key="1">
    <source>
        <dbReference type="PROSITE" id="PS50995"/>
    </source>
</evidence>
<proteinExistence type="predicted"/>
<dbReference type="Proteomes" id="UP000002218">
    <property type="component" value="Chromosome"/>
</dbReference>
<evidence type="ECO:0000313" key="3">
    <source>
        <dbReference type="Proteomes" id="UP000002218"/>
    </source>
</evidence>
<dbReference type="InParanoid" id="C8XB75"/>
<dbReference type="PANTHER" id="PTHR33164:SF43">
    <property type="entry name" value="HTH-TYPE TRANSCRIPTIONAL REPRESSOR YETL"/>
    <property type="match status" value="1"/>
</dbReference>
<dbReference type="InterPro" id="IPR000835">
    <property type="entry name" value="HTH_MarR-typ"/>
</dbReference>
<evidence type="ECO:0000313" key="2">
    <source>
        <dbReference type="EMBL" id="ACV81367.1"/>
    </source>
</evidence>
<dbReference type="GO" id="GO:0003700">
    <property type="term" value="F:DNA-binding transcription factor activity"/>
    <property type="evidence" value="ECO:0007669"/>
    <property type="project" value="InterPro"/>
</dbReference>
<dbReference type="PRINTS" id="PR00598">
    <property type="entry name" value="HTHMARR"/>
</dbReference>
<dbReference type="AlphaFoldDB" id="C8XB75"/>
<protein>
    <submittedName>
        <fullName evidence="2">Transcriptional regulator, MarR family</fullName>
    </submittedName>
</protein>
<gene>
    <name evidence="2" type="ordered locus">Namu_5097</name>
</gene>
<dbReference type="PROSITE" id="PS50995">
    <property type="entry name" value="HTH_MARR_2"/>
    <property type="match status" value="1"/>
</dbReference>
<dbReference type="Gene3D" id="1.10.10.10">
    <property type="entry name" value="Winged helix-like DNA-binding domain superfamily/Winged helix DNA-binding domain"/>
    <property type="match status" value="1"/>
</dbReference>
<accession>C8XB75</accession>
<dbReference type="SMART" id="SM00347">
    <property type="entry name" value="HTH_MARR"/>
    <property type="match status" value="1"/>
</dbReference>
<dbReference type="InterPro" id="IPR039422">
    <property type="entry name" value="MarR/SlyA-like"/>
</dbReference>
<dbReference type="RefSeq" id="WP_015750175.1">
    <property type="nucleotide sequence ID" value="NC_013235.1"/>
</dbReference>
<dbReference type="EMBL" id="CP001737">
    <property type="protein sequence ID" value="ACV81367.1"/>
    <property type="molecule type" value="Genomic_DNA"/>
</dbReference>
<dbReference type="KEGG" id="nml:Namu_5097"/>
<dbReference type="Pfam" id="PF12802">
    <property type="entry name" value="MarR_2"/>
    <property type="match status" value="1"/>
</dbReference>
<dbReference type="InterPro" id="IPR036390">
    <property type="entry name" value="WH_DNA-bd_sf"/>
</dbReference>